<evidence type="ECO:0000256" key="5">
    <source>
        <dbReference type="SAM" id="Phobius"/>
    </source>
</evidence>
<dbReference type="Pfam" id="PF07681">
    <property type="entry name" value="DoxX"/>
    <property type="match status" value="1"/>
</dbReference>
<dbReference type="InterPro" id="IPR032808">
    <property type="entry name" value="DoxX"/>
</dbReference>
<evidence type="ECO:0000256" key="1">
    <source>
        <dbReference type="ARBA" id="ARBA00004141"/>
    </source>
</evidence>
<organism evidence="6 7">
    <name type="scientific">Pedobacter petrophilus</name>
    <dbReference type="NCBI Taxonomy" id="1908241"/>
    <lineage>
        <taxon>Bacteria</taxon>
        <taxon>Pseudomonadati</taxon>
        <taxon>Bacteroidota</taxon>
        <taxon>Sphingobacteriia</taxon>
        <taxon>Sphingobacteriales</taxon>
        <taxon>Sphingobacteriaceae</taxon>
        <taxon>Pedobacter</taxon>
    </lineage>
</organism>
<feature type="transmembrane region" description="Helical" evidence="5">
    <location>
        <begin position="50"/>
        <end position="67"/>
    </location>
</feature>
<feature type="transmembrane region" description="Helical" evidence="5">
    <location>
        <begin position="74"/>
        <end position="93"/>
    </location>
</feature>
<proteinExistence type="predicted"/>
<evidence type="ECO:0000313" key="7">
    <source>
        <dbReference type="Proteomes" id="UP000487757"/>
    </source>
</evidence>
<reference evidence="6 7" key="1">
    <citation type="submission" date="2019-11" db="EMBL/GenBank/DDBJ databases">
        <title>Pedobacter petrophilus genome.</title>
        <authorList>
            <person name="Feldbauer M.J."/>
            <person name="Newman J.D."/>
        </authorList>
    </citation>
    <scope>NUCLEOTIDE SEQUENCE [LARGE SCALE GENOMIC DNA]</scope>
    <source>
        <strain evidence="6 7">LMG 29686</strain>
    </source>
</reference>
<keyword evidence="4 5" id="KW-0472">Membrane</keyword>
<evidence type="ECO:0000256" key="2">
    <source>
        <dbReference type="ARBA" id="ARBA00022692"/>
    </source>
</evidence>
<comment type="caution">
    <text evidence="6">The sequence shown here is derived from an EMBL/GenBank/DDBJ whole genome shotgun (WGS) entry which is preliminary data.</text>
</comment>
<dbReference type="AlphaFoldDB" id="A0A7K0FTB1"/>
<keyword evidence="3 5" id="KW-1133">Transmembrane helix</keyword>
<evidence type="ECO:0000256" key="4">
    <source>
        <dbReference type="ARBA" id="ARBA00023136"/>
    </source>
</evidence>
<dbReference type="EMBL" id="WKKH01000002">
    <property type="protein sequence ID" value="MRX74803.1"/>
    <property type="molecule type" value="Genomic_DNA"/>
</dbReference>
<sequence length="132" mass="15712">MQNTDNSSRKFKFFLGIYALFYILAGINHFKSTEGYYAIMPNWIPAHQFLIYFSGILEISFGLMLLFKRTRKVAGWLIILMLLAFMPAHIFMIQKAPFMLGKIEITPLIAWIRIPFQVFFIWWAWIYTRKTD</sequence>
<comment type="subcellular location">
    <subcellularLocation>
        <location evidence="1">Membrane</location>
        <topology evidence="1">Multi-pass membrane protein</topology>
    </subcellularLocation>
</comment>
<evidence type="ECO:0000256" key="3">
    <source>
        <dbReference type="ARBA" id="ARBA00022989"/>
    </source>
</evidence>
<feature type="transmembrane region" description="Helical" evidence="5">
    <location>
        <begin position="12"/>
        <end position="30"/>
    </location>
</feature>
<dbReference type="OrthoDB" id="327939at2"/>
<evidence type="ECO:0000313" key="6">
    <source>
        <dbReference type="EMBL" id="MRX74803.1"/>
    </source>
</evidence>
<accession>A0A7K0FTB1</accession>
<gene>
    <name evidence="6" type="ORF">GJU39_01770</name>
</gene>
<feature type="transmembrane region" description="Helical" evidence="5">
    <location>
        <begin position="105"/>
        <end position="126"/>
    </location>
</feature>
<keyword evidence="2 5" id="KW-0812">Transmembrane</keyword>
<dbReference type="PANTHER" id="PTHR36974">
    <property type="entry name" value="MEMBRANE PROTEIN-RELATED"/>
    <property type="match status" value="1"/>
</dbReference>
<dbReference type="RefSeq" id="WP_154278972.1">
    <property type="nucleotide sequence ID" value="NZ_JBHUJQ010000001.1"/>
</dbReference>
<name>A0A7K0FTB1_9SPHI</name>
<keyword evidence="7" id="KW-1185">Reference proteome</keyword>
<dbReference type="Proteomes" id="UP000487757">
    <property type="component" value="Unassembled WGS sequence"/>
</dbReference>
<protein>
    <submittedName>
        <fullName evidence="6">DoxX family protein</fullName>
    </submittedName>
</protein>
<dbReference type="PANTHER" id="PTHR36974:SF1">
    <property type="entry name" value="DOXX FAMILY MEMBRANE PROTEIN"/>
    <property type="match status" value="1"/>
</dbReference>